<dbReference type="PANTHER" id="PTHR35795">
    <property type="entry name" value="SLR1885 PROTEIN"/>
    <property type="match status" value="1"/>
</dbReference>
<dbReference type="InterPro" id="IPR026875">
    <property type="entry name" value="PHydrolase_assoc_dom"/>
</dbReference>
<name>A0A0L6JI89_9FIRM</name>
<dbReference type="InterPro" id="IPR006674">
    <property type="entry name" value="HD_domain"/>
</dbReference>
<dbReference type="Gene3D" id="1.10.3210.10">
    <property type="entry name" value="Hypothetical protein af1432"/>
    <property type="match status" value="1"/>
</dbReference>
<dbReference type="Pfam" id="PF01966">
    <property type="entry name" value="HD"/>
    <property type="match status" value="1"/>
</dbReference>
<dbReference type="Pfam" id="PF13286">
    <property type="entry name" value="HD_assoc"/>
    <property type="match status" value="1"/>
</dbReference>
<evidence type="ECO:0000259" key="3">
    <source>
        <dbReference type="PROSITE" id="PS51831"/>
    </source>
</evidence>
<dbReference type="InterPro" id="IPR023023">
    <property type="entry name" value="dNTPase_2"/>
</dbReference>
<dbReference type="HAMAP" id="MF_01212">
    <property type="entry name" value="dGTPase_type2"/>
    <property type="match status" value="1"/>
</dbReference>
<evidence type="ECO:0000313" key="5">
    <source>
        <dbReference type="Proteomes" id="UP000036923"/>
    </source>
</evidence>
<accession>A0A0L6JI89</accession>
<dbReference type="CDD" id="cd00077">
    <property type="entry name" value="HDc"/>
    <property type="match status" value="1"/>
</dbReference>
<organism evidence="4 5">
    <name type="scientific">Pseudobacteroides cellulosolvens ATCC 35603 = DSM 2933</name>
    <dbReference type="NCBI Taxonomy" id="398512"/>
    <lineage>
        <taxon>Bacteria</taxon>
        <taxon>Bacillati</taxon>
        <taxon>Bacillota</taxon>
        <taxon>Clostridia</taxon>
        <taxon>Eubacteriales</taxon>
        <taxon>Oscillospiraceae</taxon>
        <taxon>Pseudobacteroides</taxon>
    </lineage>
</organism>
<dbReference type="STRING" id="398512.Bccel_0714"/>
<evidence type="ECO:0000256" key="2">
    <source>
        <dbReference type="HAMAP-Rule" id="MF_01212"/>
    </source>
</evidence>
<protein>
    <recommendedName>
        <fullName evidence="2">Deoxyguanosinetriphosphate triphosphohydrolase-like protein</fullName>
    </recommendedName>
</protein>
<comment type="similarity">
    <text evidence="2">Belongs to the dGTPase family. Type 2 subfamily.</text>
</comment>
<dbReference type="eggNOG" id="COG0232">
    <property type="taxonomic scope" value="Bacteria"/>
</dbReference>
<dbReference type="SMART" id="SM00471">
    <property type="entry name" value="HDc"/>
    <property type="match status" value="1"/>
</dbReference>
<comment type="caution">
    <text evidence="4">The sequence shown here is derived from an EMBL/GenBank/DDBJ whole genome shotgun (WGS) entry which is preliminary data.</text>
</comment>
<dbReference type="NCBIfam" id="TIGR01353">
    <property type="entry name" value="dGTP_triPase"/>
    <property type="match status" value="1"/>
</dbReference>
<dbReference type="AlphaFoldDB" id="A0A0L6JI89"/>
<keyword evidence="1 2" id="KW-0378">Hydrolase</keyword>
<dbReference type="PROSITE" id="PS51831">
    <property type="entry name" value="HD"/>
    <property type="match status" value="1"/>
</dbReference>
<dbReference type="PATRIC" id="fig|398512.5.peg.739"/>
<dbReference type="GO" id="GO:0016793">
    <property type="term" value="F:triphosphoric monoester hydrolase activity"/>
    <property type="evidence" value="ECO:0007669"/>
    <property type="project" value="InterPro"/>
</dbReference>
<proteinExistence type="inferred from homology"/>
<dbReference type="SUPFAM" id="SSF109604">
    <property type="entry name" value="HD-domain/PDEase-like"/>
    <property type="match status" value="1"/>
</dbReference>
<evidence type="ECO:0000313" key="4">
    <source>
        <dbReference type="EMBL" id="KNY25454.1"/>
    </source>
</evidence>
<keyword evidence="5" id="KW-1185">Reference proteome</keyword>
<gene>
    <name evidence="4" type="ORF">Bccel_0714</name>
</gene>
<evidence type="ECO:0000256" key="1">
    <source>
        <dbReference type="ARBA" id="ARBA00022801"/>
    </source>
</evidence>
<dbReference type="Proteomes" id="UP000036923">
    <property type="component" value="Unassembled WGS sequence"/>
</dbReference>
<dbReference type="NCBIfam" id="NF002327">
    <property type="entry name" value="PRK01286.1-2"/>
    <property type="match status" value="1"/>
</dbReference>
<reference evidence="5" key="1">
    <citation type="submission" date="2015-07" db="EMBL/GenBank/DDBJ databases">
        <title>Near-Complete Genome Sequence of the Cellulolytic Bacterium Bacteroides (Pseudobacteroides) cellulosolvens ATCC 35603.</title>
        <authorList>
            <person name="Dassa B."/>
            <person name="Utturkar S.M."/>
            <person name="Klingeman D.M."/>
            <person name="Hurt R.A."/>
            <person name="Keller M."/>
            <person name="Xu J."/>
            <person name="Reddy Y.H.K."/>
            <person name="Borovok I."/>
            <person name="Grinberg I.R."/>
            <person name="Lamed R."/>
            <person name="Zhivin O."/>
            <person name="Bayer E.A."/>
            <person name="Brown S.D."/>
        </authorList>
    </citation>
    <scope>NUCLEOTIDE SEQUENCE [LARGE SCALE GENOMIC DNA]</scope>
    <source>
        <strain evidence="5">DSM 2933</strain>
    </source>
</reference>
<dbReference type="InterPro" id="IPR051094">
    <property type="entry name" value="Diverse_Catalytic_Enzymes"/>
</dbReference>
<dbReference type="OrthoDB" id="9803619at2"/>
<sequence>MSIREDYESFEEKFLSEFAIKSNKTKGREKEEVKCTVRTDFQRDRDRIVYSKAFRRLKHKTQVFISPEGDHYRTRLTHTLEVSQIARTLARSLRLNEDLTEAIALGHDLGHTPFGHSGEMVLDRVCPHGFKHNEQSLRVVDILEREEGLNLTWEVRDGIRNHTGKNIASTLEGQLVKFADRIAYINHDIEDAIRGKVLTEDMLPKECVNVLGKSSSKRINNMIINIIENSTNKERISMSEEFQKAKDELRQYMFENVYVGSIVKKDEIKAQNIVAELYRYLVKTPELIPKETAKWLDRYGIDRVVCDYVAGMTDRYAVKKFHDIFIPESWRF</sequence>
<dbReference type="InterPro" id="IPR003607">
    <property type="entry name" value="HD/PDEase_dom"/>
</dbReference>
<dbReference type="RefSeq" id="WP_036943043.1">
    <property type="nucleotide sequence ID" value="NZ_JQKC01000020.1"/>
</dbReference>
<dbReference type="EMBL" id="LGTC01000001">
    <property type="protein sequence ID" value="KNY25454.1"/>
    <property type="molecule type" value="Genomic_DNA"/>
</dbReference>
<dbReference type="PANTHER" id="PTHR35795:SF1">
    <property type="entry name" value="BIS(5'-NUCLEOSYL)-TETRAPHOSPHATASE, SYMMETRICAL"/>
    <property type="match status" value="1"/>
</dbReference>
<feature type="domain" description="HD" evidence="3">
    <location>
        <begin position="75"/>
        <end position="185"/>
    </location>
</feature>
<dbReference type="InterPro" id="IPR006261">
    <property type="entry name" value="dGTPase"/>
</dbReference>